<dbReference type="InterPro" id="IPR051395">
    <property type="entry name" value="Cytochrome_c_Peroxidase/MauG"/>
</dbReference>
<feature type="transmembrane region" description="Helical" evidence="5">
    <location>
        <begin position="7"/>
        <end position="29"/>
    </location>
</feature>
<dbReference type="PANTHER" id="PTHR30600:SF9">
    <property type="entry name" value="BLR7738 PROTEIN"/>
    <property type="match status" value="1"/>
</dbReference>
<dbReference type="PANTHER" id="PTHR30600">
    <property type="entry name" value="CYTOCHROME C PEROXIDASE-RELATED"/>
    <property type="match status" value="1"/>
</dbReference>
<dbReference type="RefSeq" id="WP_239795382.1">
    <property type="nucleotide sequence ID" value="NZ_OU912926.1"/>
</dbReference>
<dbReference type="Pfam" id="PF21419">
    <property type="entry name" value="RoxA-like_Cyt-c"/>
    <property type="match status" value="1"/>
</dbReference>
<evidence type="ECO:0000256" key="1">
    <source>
        <dbReference type="ARBA" id="ARBA00022617"/>
    </source>
</evidence>
<evidence type="ECO:0000313" key="7">
    <source>
        <dbReference type="EMBL" id="CAG9931267.1"/>
    </source>
</evidence>
<name>A0ABM8YUZ1_9PROT</name>
<evidence type="ECO:0000256" key="4">
    <source>
        <dbReference type="PROSITE-ProRule" id="PRU00433"/>
    </source>
</evidence>
<dbReference type="Gene3D" id="1.10.760.10">
    <property type="entry name" value="Cytochrome c-like domain"/>
    <property type="match status" value="1"/>
</dbReference>
<protein>
    <submittedName>
        <fullName evidence="7">Cytochrome c domain-containing protein</fullName>
    </submittedName>
</protein>
<reference evidence="7 8" key="1">
    <citation type="submission" date="2021-10" db="EMBL/GenBank/DDBJ databases">
        <authorList>
            <person name="Koch H."/>
        </authorList>
    </citation>
    <scope>NUCLEOTIDE SEQUENCE [LARGE SCALE GENOMIC DNA]</scope>
    <source>
        <strain evidence="7">6680</strain>
    </source>
</reference>
<dbReference type="Proteomes" id="UP000839052">
    <property type="component" value="Chromosome"/>
</dbReference>
<organism evidence="7 8">
    <name type="scientific">Candidatus Nitrotoga arctica</name>
    <dbReference type="NCBI Taxonomy" id="453162"/>
    <lineage>
        <taxon>Bacteria</taxon>
        <taxon>Pseudomonadati</taxon>
        <taxon>Pseudomonadota</taxon>
        <taxon>Betaproteobacteria</taxon>
        <taxon>Nitrosomonadales</taxon>
        <taxon>Gallionellaceae</taxon>
        <taxon>Candidatus Nitrotoga</taxon>
    </lineage>
</organism>
<dbReference type="PROSITE" id="PS51007">
    <property type="entry name" value="CYTC"/>
    <property type="match status" value="1"/>
</dbReference>
<accession>A0ABM8YUZ1</accession>
<feature type="domain" description="Cytochrome c" evidence="6">
    <location>
        <begin position="317"/>
        <end position="495"/>
    </location>
</feature>
<dbReference type="EMBL" id="OU912926">
    <property type="protein sequence ID" value="CAG9931267.1"/>
    <property type="molecule type" value="Genomic_DNA"/>
</dbReference>
<gene>
    <name evidence="7" type="ORF">NTG6680_0014</name>
</gene>
<keyword evidence="5" id="KW-1133">Transmembrane helix</keyword>
<keyword evidence="3 4" id="KW-0408">Iron</keyword>
<keyword evidence="2 4" id="KW-0479">Metal-binding</keyword>
<keyword evidence="5" id="KW-0472">Membrane</keyword>
<keyword evidence="1 4" id="KW-0349">Heme</keyword>
<dbReference type="SUPFAM" id="SSF46626">
    <property type="entry name" value="Cytochrome c"/>
    <property type="match status" value="1"/>
</dbReference>
<evidence type="ECO:0000259" key="6">
    <source>
        <dbReference type="PROSITE" id="PS51007"/>
    </source>
</evidence>
<evidence type="ECO:0000256" key="5">
    <source>
        <dbReference type="SAM" id="Phobius"/>
    </source>
</evidence>
<evidence type="ECO:0000313" key="8">
    <source>
        <dbReference type="Proteomes" id="UP000839052"/>
    </source>
</evidence>
<dbReference type="InterPro" id="IPR009056">
    <property type="entry name" value="Cyt_c-like_dom"/>
</dbReference>
<proteinExistence type="predicted"/>
<keyword evidence="5" id="KW-0812">Transmembrane</keyword>
<dbReference type="InterPro" id="IPR036909">
    <property type="entry name" value="Cyt_c-like_dom_sf"/>
</dbReference>
<sequence length="495" mass="55022">MKISSCIVCRIGLWSGIILVVLLLLLTGLRFCRDEPVVYADPVEHFKYGSTGGDRVMGFPKRVFRALPEICGQYLPGKGYASLGMIFEPGHDLPVGMSQRRHMGIDRTFLNCAVCHTSTVRVKADAKPMLVVGMGANTFNLMAFEKFINSCMRDVKFSAEYLVPVIQAQAIQEQGVELSLLDRYVVYPVAITLMRDRVTSLMHRMRFIDAQPDWGPGRVDTFNSAKALFNFSIEQLPHEELLGTADFPTIWNQGKKTSMQLHWDGNNNYVEERNLNAAFGTGATPPSLDHAAMTRIQVWNASATAPAFGKSFPIDPVKVQHGATIYKEYCAACHGASGTDFSGAYVGKVTPLKEIGTDPNRLNSFTPMLAENLGTPYAGTAYRFTHFRKTWGYANAPLDGLWLRAPYLHNGSVPTLWDLLQPVNQRPAHFYRGNDLYDPVKLGFVADVAKDGDKSYFAYDTDKPGNSKAGHTGKAYGTELPDEDKWALIEYLKTF</sequence>
<evidence type="ECO:0000256" key="2">
    <source>
        <dbReference type="ARBA" id="ARBA00022723"/>
    </source>
</evidence>
<evidence type="ECO:0000256" key="3">
    <source>
        <dbReference type="ARBA" id="ARBA00023004"/>
    </source>
</evidence>
<keyword evidence="8" id="KW-1185">Reference proteome</keyword>